<protein>
    <submittedName>
        <fullName evidence="2">Uncharacterized protein</fullName>
    </submittedName>
</protein>
<feature type="transmembrane region" description="Helical" evidence="1">
    <location>
        <begin position="97"/>
        <end position="122"/>
    </location>
</feature>
<dbReference type="Proteomes" id="UP000256977">
    <property type="component" value="Unassembled WGS sequence"/>
</dbReference>
<keyword evidence="1" id="KW-0472">Membrane</keyword>
<gene>
    <name evidence="2" type="ORF">DFP98_11086</name>
</gene>
<reference evidence="2 3" key="1">
    <citation type="submission" date="2018-07" db="EMBL/GenBank/DDBJ databases">
        <title>Genomic Encyclopedia of Type Strains, Phase III (KMG-III): the genomes of soil and plant-associated and newly described type strains.</title>
        <authorList>
            <person name="Whitman W."/>
        </authorList>
    </citation>
    <scope>NUCLEOTIDE SEQUENCE [LARGE SCALE GENOMIC DNA]</scope>
    <source>
        <strain evidence="2 3">CECT 7287</strain>
    </source>
</reference>
<dbReference type="EMBL" id="QRDZ01000010">
    <property type="protein sequence ID" value="RED76867.1"/>
    <property type="molecule type" value="Genomic_DNA"/>
</dbReference>
<keyword evidence="1" id="KW-1133">Transmembrane helix</keyword>
<evidence type="ECO:0000256" key="1">
    <source>
        <dbReference type="SAM" id="Phobius"/>
    </source>
</evidence>
<proteinExistence type="predicted"/>
<sequence length="154" mass="17686">MLLSFWKKREIERLYRGMGSIVAITGIVGSFLIRDALVKSLDRARIRFNDEERFIQWALSKFDTFALWSLLVLAIIIVALLLYIWKNKQRLTPDKRLGLTVIIVLLMVASPIAAIVYGFGTINKEFDVAAYILTLSICELSILYIPLLFKRMMA</sequence>
<dbReference type="AlphaFoldDB" id="A0A3D9JTJ4"/>
<keyword evidence="1" id="KW-0812">Transmembrane</keyword>
<evidence type="ECO:0000313" key="3">
    <source>
        <dbReference type="Proteomes" id="UP000256977"/>
    </source>
</evidence>
<feature type="transmembrane region" description="Helical" evidence="1">
    <location>
        <begin position="14"/>
        <end position="33"/>
    </location>
</feature>
<comment type="caution">
    <text evidence="2">The sequence shown here is derived from an EMBL/GenBank/DDBJ whole genome shotgun (WGS) entry which is preliminary data.</text>
</comment>
<organism evidence="2 3">
    <name type="scientific">Cohnella phaseoli</name>
    <dbReference type="NCBI Taxonomy" id="456490"/>
    <lineage>
        <taxon>Bacteria</taxon>
        <taxon>Bacillati</taxon>
        <taxon>Bacillota</taxon>
        <taxon>Bacilli</taxon>
        <taxon>Bacillales</taxon>
        <taxon>Paenibacillaceae</taxon>
        <taxon>Cohnella</taxon>
    </lineage>
</organism>
<feature type="transmembrane region" description="Helical" evidence="1">
    <location>
        <begin position="65"/>
        <end position="85"/>
    </location>
</feature>
<accession>A0A3D9JTJ4</accession>
<keyword evidence="3" id="KW-1185">Reference proteome</keyword>
<feature type="transmembrane region" description="Helical" evidence="1">
    <location>
        <begin position="128"/>
        <end position="149"/>
    </location>
</feature>
<name>A0A3D9JTJ4_9BACL</name>
<evidence type="ECO:0000313" key="2">
    <source>
        <dbReference type="EMBL" id="RED76867.1"/>
    </source>
</evidence>